<evidence type="ECO:0000313" key="1">
    <source>
        <dbReference type="EMBL" id="BBL03294.1"/>
    </source>
</evidence>
<accession>A0A4Y1WRX2</accession>
<protein>
    <recommendedName>
        <fullName evidence="3">Co-chaperone DjlA N-terminal domain-containing protein</fullName>
    </recommendedName>
</protein>
<dbReference type="SUPFAM" id="SSF158682">
    <property type="entry name" value="TerB-like"/>
    <property type="match status" value="1"/>
</dbReference>
<dbReference type="AlphaFoldDB" id="A0A4Y1WRX2"/>
<dbReference type="GeneID" id="78341325"/>
<evidence type="ECO:0000313" key="2">
    <source>
        <dbReference type="Proteomes" id="UP000318946"/>
    </source>
</evidence>
<name>A0A4Y1WRX2_9BACT</name>
<gene>
    <name evidence="1" type="ORF">A5CBH24_06070</name>
</gene>
<dbReference type="InterPro" id="IPR029024">
    <property type="entry name" value="TerB-like"/>
</dbReference>
<keyword evidence="2" id="KW-1185">Reference proteome</keyword>
<dbReference type="KEGG" id="acou:A5CBH24_06070"/>
<reference evidence="2" key="1">
    <citation type="submission" date="2019-06" db="EMBL/GenBank/DDBJ databases">
        <title>Alistipes onderdonkii subsp. vulgaris subsp. nov., Alistipes dispar sp. nov. and Alistipes communis sp. nov., isolated from human faeces, and creation of Alistipes onderdonkii subsp. onderdonkii subsp. nov.</title>
        <authorList>
            <person name="Sakamoto M."/>
            <person name="Ikeyama N."/>
            <person name="Ogata Y."/>
            <person name="Suda W."/>
            <person name="Iino T."/>
            <person name="Hattori M."/>
            <person name="Ohkuma M."/>
        </authorList>
    </citation>
    <scope>NUCLEOTIDE SEQUENCE [LARGE SCALE GENOMIC DNA]</scope>
    <source>
        <strain evidence="2">5CBH24</strain>
    </source>
</reference>
<sequence length="157" mass="18208">MKTNELYLKTAFCCMACDGDIATEEIELIKEYVAAHPDLFADIDIEQTLNIYINAINRSGAHFLVAYIDELANDTLSENEKLEIIRLAISIIEADKNIEYSEVSFFKRIRTQFRTLSDEQILNILPGREIFMLPDNNEDKYDFGDFKFDNIKLSKFM</sequence>
<dbReference type="EMBL" id="AP019735">
    <property type="protein sequence ID" value="BBL03294.1"/>
    <property type="molecule type" value="Genomic_DNA"/>
</dbReference>
<proteinExistence type="predicted"/>
<organism evidence="1 2">
    <name type="scientific">Alistipes communis</name>
    <dbReference type="NCBI Taxonomy" id="2585118"/>
    <lineage>
        <taxon>Bacteria</taxon>
        <taxon>Pseudomonadati</taxon>
        <taxon>Bacteroidota</taxon>
        <taxon>Bacteroidia</taxon>
        <taxon>Bacteroidales</taxon>
        <taxon>Rikenellaceae</taxon>
        <taxon>Alistipes</taxon>
    </lineage>
</organism>
<dbReference type="Gene3D" id="1.10.3680.10">
    <property type="entry name" value="TerB-like"/>
    <property type="match status" value="1"/>
</dbReference>
<dbReference type="Proteomes" id="UP000318946">
    <property type="component" value="Chromosome"/>
</dbReference>
<evidence type="ECO:0008006" key="3">
    <source>
        <dbReference type="Google" id="ProtNLM"/>
    </source>
</evidence>
<dbReference type="CDD" id="cd07176">
    <property type="entry name" value="terB"/>
    <property type="match status" value="1"/>
</dbReference>
<dbReference type="RefSeq" id="WP_179952782.1">
    <property type="nucleotide sequence ID" value="NZ_AP019735.1"/>
</dbReference>